<dbReference type="EMBL" id="JTDF01010571">
    <property type="protein sequence ID" value="KAF8563826.1"/>
    <property type="molecule type" value="Genomic_DNA"/>
</dbReference>
<dbReference type="GO" id="GO:0015629">
    <property type="term" value="C:actin cytoskeleton"/>
    <property type="evidence" value="ECO:0007669"/>
    <property type="project" value="TreeGrafter"/>
</dbReference>
<dbReference type="GO" id="GO:0051014">
    <property type="term" value="P:actin filament severing"/>
    <property type="evidence" value="ECO:0007669"/>
    <property type="project" value="TreeGrafter"/>
</dbReference>
<evidence type="ECO:0000313" key="4">
    <source>
        <dbReference type="Proteomes" id="UP000699462"/>
    </source>
</evidence>
<evidence type="ECO:0000313" key="3">
    <source>
        <dbReference type="EMBL" id="KAF8563826.1"/>
    </source>
</evidence>
<proteinExistence type="predicted"/>
<dbReference type="PRINTS" id="PR00597">
    <property type="entry name" value="GELSOLIN"/>
</dbReference>
<evidence type="ECO:0000259" key="2">
    <source>
        <dbReference type="Pfam" id="PF00626"/>
    </source>
</evidence>
<evidence type="ECO:0000256" key="1">
    <source>
        <dbReference type="ARBA" id="ARBA00022737"/>
    </source>
</evidence>
<dbReference type="Gene3D" id="3.40.20.10">
    <property type="entry name" value="Severin"/>
    <property type="match status" value="1"/>
</dbReference>
<keyword evidence="1" id="KW-0677">Repeat</keyword>
<dbReference type="GO" id="GO:0008154">
    <property type="term" value="P:actin polymerization or depolymerization"/>
    <property type="evidence" value="ECO:0007669"/>
    <property type="project" value="TreeGrafter"/>
</dbReference>
<sequence length="282" mass="32501">MPLKPAELQKGAGLAYYNIDFSLEAQLRQICGKPPESSDATYHAKDTASRLRRMRRRRGEGAGEDSRCVLEGMQRVAREKDALLRQRELEEEEQSKLISAKRWQDQLSKPQLDYAGTFEEDTGTVEGVEMWELDEFYPKRVEDDCIQGRLFDGDCYIVLQTKMTPNHTLDWFIFYWIGSQSSRDKQTCAAIHAVNLRNFLGAEGRTFREEQNDESEEFLALFGGSLIVLERARGETGFFHVEELAVVPKLYRLFGLEKRLQIVSMPLSVFSLDPKFCYLIEC</sequence>
<dbReference type="Proteomes" id="UP000699462">
    <property type="component" value="Unassembled WGS sequence"/>
</dbReference>
<dbReference type="InterPro" id="IPR007123">
    <property type="entry name" value="Gelsolin-like_dom"/>
</dbReference>
<dbReference type="GO" id="GO:0030239">
    <property type="term" value="P:myofibril assembly"/>
    <property type="evidence" value="ECO:0007669"/>
    <property type="project" value="TreeGrafter"/>
</dbReference>
<dbReference type="PANTHER" id="PTHR11977:SF51">
    <property type="entry name" value="PROTEIN FLIGHTLESS-1 HOMOLOG"/>
    <property type="match status" value="1"/>
</dbReference>
<gene>
    <name evidence="3" type="ORF">P879_02862</name>
</gene>
<dbReference type="SUPFAM" id="SSF55753">
    <property type="entry name" value="Actin depolymerizing proteins"/>
    <property type="match status" value="1"/>
</dbReference>
<dbReference type="InterPro" id="IPR029006">
    <property type="entry name" value="ADF-H/Gelsolin-like_dom_sf"/>
</dbReference>
<dbReference type="GO" id="GO:0051016">
    <property type="term" value="P:barbed-end actin filament capping"/>
    <property type="evidence" value="ECO:0007669"/>
    <property type="project" value="TreeGrafter"/>
</dbReference>
<dbReference type="SMART" id="SM00262">
    <property type="entry name" value="GEL"/>
    <property type="match status" value="1"/>
</dbReference>
<feature type="domain" description="Gelsolin-like" evidence="2">
    <location>
        <begin position="142"/>
        <end position="219"/>
    </location>
</feature>
<dbReference type="PANTHER" id="PTHR11977">
    <property type="entry name" value="VILLIN"/>
    <property type="match status" value="1"/>
</dbReference>
<keyword evidence="4" id="KW-1185">Reference proteome</keyword>
<dbReference type="GO" id="GO:0005737">
    <property type="term" value="C:cytoplasm"/>
    <property type="evidence" value="ECO:0007669"/>
    <property type="project" value="TreeGrafter"/>
</dbReference>
<name>A0A8T0D8X6_9TREM</name>
<dbReference type="GO" id="GO:0005546">
    <property type="term" value="F:phosphatidylinositol-4,5-bisphosphate binding"/>
    <property type="evidence" value="ECO:0007669"/>
    <property type="project" value="TreeGrafter"/>
</dbReference>
<accession>A0A8T0D8X6</accession>
<protein>
    <recommendedName>
        <fullName evidence="2">Gelsolin-like domain-containing protein</fullName>
    </recommendedName>
</protein>
<dbReference type="GO" id="GO:0051015">
    <property type="term" value="F:actin filament binding"/>
    <property type="evidence" value="ECO:0007669"/>
    <property type="project" value="InterPro"/>
</dbReference>
<dbReference type="GO" id="GO:0005634">
    <property type="term" value="C:nucleus"/>
    <property type="evidence" value="ECO:0007669"/>
    <property type="project" value="TreeGrafter"/>
</dbReference>
<dbReference type="Pfam" id="PF00626">
    <property type="entry name" value="Gelsolin"/>
    <property type="match status" value="1"/>
</dbReference>
<organism evidence="3 4">
    <name type="scientific">Paragonimus westermani</name>
    <dbReference type="NCBI Taxonomy" id="34504"/>
    <lineage>
        <taxon>Eukaryota</taxon>
        <taxon>Metazoa</taxon>
        <taxon>Spiralia</taxon>
        <taxon>Lophotrochozoa</taxon>
        <taxon>Platyhelminthes</taxon>
        <taxon>Trematoda</taxon>
        <taxon>Digenea</taxon>
        <taxon>Plagiorchiida</taxon>
        <taxon>Troglotremata</taxon>
        <taxon>Troglotrematidae</taxon>
        <taxon>Paragonimus</taxon>
    </lineage>
</organism>
<dbReference type="OrthoDB" id="20529at2759"/>
<dbReference type="AlphaFoldDB" id="A0A8T0D8X6"/>
<reference evidence="3 4" key="1">
    <citation type="submission" date="2019-07" db="EMBL/GenBank/DDBJ databases">
        <title>Annotation for the trematode Paragonimus westermani.</title>
        <authorList>
            <person name="Choi Y.-J."/>
        </authorList>
    </citation>
    <scope>NUCLEOTIDE SEQUENCE [LARGE SCALE GENOMIC DNA]</scope>
    <source>
        <strain evidence="3">180907_Pwestermani</strain>
    </source>
</reference>
<dbReference type="InterPro" id="IPR007122">
    <property type="entry name" value="Villin/Gelsolin"/>
</dbReference>
<comment type="caution">
    <text evidence="3">The sequence shown here is derived from an EMBL/GenBank/DDBJ whole genome shotgun (WGS) entry which is preliminary data.</text>
</comment>